<comment type="caution">
    <text evidence="5">The sequence shown here is derived from an EMBL/GenBank/DDBJ whole genome shotgun (WGS) entry which is preliminary data.</text>
</comment>
<dbReference type="InterPro" id="IPR000843">
    <property type="entry name" value="HTH_LacI"/>
</dbReference>
<evidence type="ECO:0000313" key="5">
    <source>
        <dbReference type="EMBL" id="NMM94140.1"/>
    </source>
</evidence>
<feature type="domain" description="HTH lacI-type" evidence="4">
    <location>
        <begin position="13"/>
        <end position="67"/>
    </location>
</feature>
<keyword evidence="3" id="KW-0804">Transcription</keyword>
<dbReference type="CDD" id="cd06267">
    <property type="entry name" value="PBP1_LacI_sugar_binding-like"/>
    <property type="match status" value="1"/>
</dbReference>
<dbReference type="GO" id="GO:0003700">
    <property type="term" value="F:DNA-binding transcription factor activity"/>
    <property type="evidence" value="ECO:0007669"/>
    <property type="project" value="TreeGrafter"/>
</dbReference>
<dbReference type="InterPro" id="IPR046335">
    <property type="entry name" value="LacI/GalR-like_sensor"/>
</dbReference>
<proteinExistence type="predicted"/>
<evidence type="ECO:0000256" key="3">
    <source>
        <dbReference type="ARBA" id="ARBA00023163"/>
    </source>
</evidence>
<keyword evidence="2" id="KW-0238">DNA-binding</keyword>
<gene>
    <name evidence="5" type="ORF">G1C95_1327</name>
</gene>
<dbReference type="PANTHER" id="PTHR30146:SF109">
    <property type="entry name" value="HTH-TYPE TRANSCRIPTIONAL REGULATOR GALS"/>
    <property type="match status" value="1"/>
</dbReference>
<keyword evidence="6" id="KW-1185">Reference proteome</keyword>
<dbReference type="SUPFAM" id="SSF47413">
    <property type="entry name" value="lambda repressor-like DNA-binding domains"/>
    <property type="match status" value="1"/>
</dbReference>
<dbReference type="Pfam" id="PF13377">
    <property type="entry name" value="Peripla_BP_3"/>
    <property type="match status" value="1"/>
</dbReference>
<dbReference type="GO" id="GO:0000976">
    <property type="term" value="F:transcription cis-regulatory region binding"/>
    <property type="evidence" value="ECO:0007669"/>
    <property type="project" value="TreeGrafter"/>
</dbReference>
<name>A0A7Y0HRJ7_9BIFI</name>
<dbReference type="SMART" id="SM00354">
    <property type="entry name" value="HTH_LACI"/>
    <property type="match status" value="1"/>
</dbReference>
<dbReference type="Pfam" id="PF00356">
    <property type="entry name" value="LacI"/>
    <property type="match status" value="1"/>
</dbReference>
<dbReference type="AlphaFoldDB" id="A0A7Y0HRJ7"/>
<dbReference type="Gene3D" id="3.40.50.2300">
    <property type="match status" value="2"/>
</dbReference>
<dbReference type="EMBL" id="JAAIII010000003">
    <property type="protein sequence ID" value="NMM94140.1"/>
    <property type="molecule type" value="Genomic_DNA"/>
</dbReference>
<dbReference type="RefSeq" id="WP_335341411.1">
    <property type="nucleotide sequence ID" value="NZ_JAAIII010000003.1"/>
</dbReference>
<accession>A0A7Y0HRJ7</accession>
<organism evidence="5 6">
    <name type="scientific">Bifidobacterium oedipodis</name>
    <dbReference type="NCBI Taxonomy" id="2675322"/>
    <lineage>
        <taxon>Bacteria</taxon>
        <taxon>Bacillati</taxon>
        <taxon>Actinomycetota</taxon>
        <taxon>Actinomycetes</taxon>
        <taxon>Bifidobacteriales</taxon>
        <taxon>Bifidobacteriaceae</taxon>
        <taxon>Bifidobacterium</taxon>
    </lineage>
</organism>
<dbReference type="InterPro" id="IPR010982">
    <property type="entry name" value="Lambda_DNA-bd_dom_sf"/>
</dbReference>
<dbReference type="CDD" id="cd01392">
    <property type="entry name" value="HTH_LacI"/>
    <property type="match status" value="1"/>
</dbReference>
<dbReference type="PROSITE" id="PS00356">
    <property type="entry name" value="HTH_LACI_1"/>
    <property type="match status" value="1"/>
</dbReference>
<sequence length="354" mass="38584">MSFDNPQPDKKRVTLRDVAHEAGVSLKTASNVINHNGRMASSTRARVQEVIERLGYQVNAAARTLNVGTTGFVTLAVPMLAAPYMADLADHIIRAARERGYSVYITTYQEDGGEYDAAALLKAFNTTVSDGLILSMTELDRFTPDMLDVHYPLMCLGARTTWEVADRVATDDEADAATAVAHMFERGMTSLAVVGAHRTPDLAQLREAVEGNAEMRLKGAIRECERRGKPLDPELIGVTGYDWSIGNSQRTMQRLIDSGKPFDGVLAMNDQVAIGVMNALAVAGIAIPDEVQVVGFDNNEESAYLLPSLTTMDSRLDWISAQAVDLLLARINGKAGQPHTYLADSRLITRKSTR</sequence>
<reference evidence="5 6" key="1">
    <citation type="submission" date="2020-02" db="EMBL/GenBank/DDBJ databases">
        <title>Characterization of phylogenetic diversity of novel bifidobacterial species isolated in Czech ZOOs.</title>
        <authorList>
            <person name="Lugli G.A."/>
            <person name="Vera N.B."/>
            <person name="Ventura M."/>
        </authorList>
    </citation>
    <scope>NUCLEOTIDE SEQUENCE [LARGE SCALE GENOMIC DNA]</scope>
    <source>
        <strain evidence="5 6">DSM 109957</strain>
    </source>
</reference>
<dbReference type="InterPro" id="IPR028082">
    <property type="entry name" value="Peripla_BP_I"/>
</dbReference>
<evidence type="ECO:0000256" key="2">
    <source>
        <dbReference type="ARBA" id="ARBA00023125"/>
    </source>
</evidence>
<dbReference type="PROSITE" id="PS50932">
    <property type="entry name" value="HTH_LACI_2"/>
    <property type="match status" value="1"/>
</dbReference>
<evidence type="ECO:0000313" key="6">
    <source>
        <dbReference type="Proteomes" id="UP000532194"/>
    </source>
</evidence>
<evidence type="ECO:0000256" key="1">
    <source>
        <dbReference type="ARBA" id="ARBA00023015"/>
    </source>
</evidence>
<protein>
    <submittedName>
        <fullName evidence="5">LacI family transcriptional regulator</fullName>
    </submittedName>
</protein>
<evidence type="ECO:0000259" key="4">
    <source>
        <dbReference type="PROSITE" id="PS50932"/>
    </source>
</evidence>
<dbReference type="PANTHER" id="PTHR30146">
    <property type="entry name" value="LACI-RELATED TRANSCRIPTIONAL REPRESSOR"/>
    <property type="match status" value="1"/>
</dbReference>
<dbReference type="SUPFAM" id="SSF53822">
    <property type="entry name" value="Periplasmic binding protein-like I"/>
    <property type="match status" value="1"/>
</dbReference>
<keyword evidence="1" id="KW-0805">Transcription regulation</keyword>
<dbReference type="Gene3D" id="1.10.260.40">
    <property type="entry name" value="lambda repressor-like DNA-binding domains"/>
    <property type="match status" value="1"/>
</dbReference>
<dbReference type="Proteomes" id="UP000532194">
    <property type="component" value="Unassembled WGS sequence"/>
</dbReference>